<dbReference type="EMBL" id="CP120682">
    <property type="protein sequence ID" value="WKN37409.1"/>
    <property type="molecule type" value="Genomic_DNA"/>
</dbReference>
<dbReference type="AlphaFoldDB" id="A0AA49GTL1"/>
<reference evidence="1" key="2">
    <citation type="journal article" date="2024" name="Antonie Van Leeuwenhoek">
        <title>Roseihalotalea indica gen. nov., sp. nov., a halophilic Bacteroidetes from mesopelagic Southwest Indian Ocean with higher carbohydrate metabolic potential.</title>
        <authorList>
            <person name="Chen B."/>
            <person name="Zhang M."/>
            <person name="Lin D."/>
            <person name="Ye J."/>
            <person name="Tang K."/>
        </authorList>
    </citation>
    <scope>NUCLEOTIDE SEQUENCE</scope>
    <source>
        <strain evidence="1">TK19036</strain>
    </source>
</reference>
<protein>
    <recommendedName>
        <fullName evidence="2">Lipoprotein</fullName>
    </recommendedName>
</protein>
<accession>A0AA49GTL1</accession>
<evidence type="ECO:0008006" key="2">
    <source>
        <dbReference type="Google" id="ProtNLM"/>
    </source>
</evidence>
<reference evidence="1" key="1">
    <citation type="journal article" date="2023" name="Comput. Struct. Biotechnol. J.">
        <title>Discovery of a novel marine Bacteroidetes with a rich repertoire of carbohydrate-active enzymes.</title>
        <authorList>
            <person name="Chen B."/>
            <person name="Liu G."/>
            <person name="Chen Q."/>
            <person name="Wang H."/>
            <person name="Liu L."/>
            <person name="Tang K."/>
        </authorList>
    </citation>
    <scope>NUCLEOTIDE SEQUENCE</scope>
    <source>
        <strain evidence="1">TK19036</strain>
    </source>
</reference>
<evidence type="ECO:0000313" key="1">
    <source>
        <dbReference type="EMBL" id="WKN37409.1"/>
    </source>
</evidence>
<name>A0AA49GTL1_9BACT</name>
<dbReference type="PROSITE" id="PS51257">
    <property type="entry name" value="PROKAR_LIPOPROTEIN"/>
    <property type="match status" value="1"/>
</dbReference>
<gene>
    <name evidence="1" type="ORF">K4G66_01635</name>
</gene>
<proteinExistence type="predicted"/>
<sequence length="196" mass="21984">MNKQALIFLCLIVVLISCSKSDRTNEKPKEALIKKDTTPVAVQVPKNTAELNRVDQDKQGDREPLDLSYEFKDAKIIDLKDSIVEDLNGDGTADNAIFTTENGKSGILITDGKTKQETRIGLGHSFEERGDDFSWVDYWGIVKDSTTYEIIIENAEILGDTTVYLENPSILIRKEEVGGGLITFRNGKYEWIHQAD</sequence>
<organism evidence="1">
    <name type="scientific">Roseihalotalea indica</name>
    <dbReference type="NCBI Taxonomy" id="2867963"/>
    <lineage>
        <taxon>Bacteria</taxon>
        <taxon>Pseudomonadati</taxon>
        <taxon>Bacteroidota</taxon>
        <taxon>Cytophagia</taxon>
        <taxon>Cytophagales</taxon>
        <taxon>Catalimonadaceae</taxon>
        <taxon>Roseihalotalea</taxon>
    </lineage>
</organism>